<comment type="caution">
    <text evidence="2">The sequence shown here is derived from an EMBL/GenBank/DDBJ whole genome shotgun (WGS) entry which is preliminary data.</text>
</comment>
<dbReference type="RefSeq" id="WP_271986714.1">
    <property type="nucleotide sequence ID" value="NZ_JAQMFS010000008.1"/>
</dbReference>
<feature type="transmembrane region" description="Helical" evidence="1">
    <location>
        <begin position="46"/>
        <end position="71"/>
    </location>
</feature>
<dbReference type="AlphaFoldDB" id="A0AAW6B268"/>
<accession>A0AAW6B268</accession>
<proteinExistence type="predicted"/>
<keyword evidence="1" id="KW-0472">Membrane</keyword>
<name>A0AAW6B268_9BACL</name>
<sequence length="117" mass="13090">MTRKLAIRLSLLSSILYIALTILYFSSVISKINHSDSPSAGAGLGLLLAFLIPHYFMLLIAVIFNIVISLIKFTKNYLIIINTILYIIAGALGIYIGFFFIISIIFQIIFLIIAYNK</sequence>
<evidence type="ECO:0000313" key="2">
    <source>
        <dbReference type="EMBL" id="MDB6185253.1"/>
    </source>
</evidence>
<dbReference type="EMBL" id="JAQMFS010000008">
    <property type="protein sequence ID" value="MDB6185253.1"/>
    <property type="molecule type" value="Genomic_DNA"/>
</dbReference>
<evidence type="ECO:0008006" key="4">
    <source>
        <dbReference type="Google" id="ProtNLM"/>
    </source>
</evidence>
<reference evidence="2" key="1">
    <citation type="submission" date="2023-08" db="EMBL/GenBank/DDBJ databases">
        <title>Dental plaque isolates bound by oral lectin ZG16B.</title>
        <authorList>
            <person name="Ghosh S."/>
        </authorList>
    </citation>
    <scope>NUCLEOTIDE SEQUENCE</scope>
    <source>
        <strain evidence="2">DP3_5B</strain>
    </source>
</reference>
<organism evidence="2 3">
    <name type="scientific">Gemella haemolysans</name>
    <dbReference type="NCBI Taxonomy" id="1379"/>
    <lineage>
        <taxon>Bacteria</taxon>
        <taxon>Bacillati</taxon>
        <taxon>Bacillota</taxon>
        <taxon>Bacilli</taxon>
        <taxon>Bacillales</taxon>
        <taxon>Gemellaceae</taxon>
        <taxon>Gemella</taxon>
    </lineage>
</organism>
<keyword evidence="1" id="KW-1133">Transmembrane helix</keyword>
<protein>
    <recommendedName>
        <fullName evidence="4">DUF4064 domain-containing protein</fullName>
    </recommendedName>
</protein>
<feature type="transmembrane region" description="Helical" evidence="1">
    <location>
        <begin position="7"/>
        <end position="26"/>
    </location>
</feature>
<evidence type="ECO:0000313" key="3">
    <source>
        <dbReference type="Proteomes" id="UP001212217"/>
    </source>
</evidence>
<gene>
    <name evidence="2" type="ORF">PNO30_00455</name>
</gene>
<evidence type="ECO:0000256" key="1">
    <source>
        <dbReference type="SAM" id="Phobius"/>
    </source>
</evidence>
<dbReference type="Proteomes" id="UP001212217">
    <property type="component" value="Unassembled WGS sequence"/>
</dbReference>
<keyword evidence="1" id="KW-0812">Transmembrane</keyword>
<feature type="transmembrane region" description="Helical" evidence="1">
    <location>
        <begin position="83"/>
        <end position="115"/>
    </location>
</feature>